<comment type="caution">
    <text evidence="9">The sequence shown here is derived from an EMBL/GenBank/DDBJ whole genome shotgun (WGS) entry which is preliminary data.</text>
</comment>
<sequence length="851" mass="98975">MVGRSHRGRNTTPTPVRERELYDIEVNDLRRQVRQLQEELQRLKIVDEERSQRSSQPTVGGSEDDEDQNPFFEYSKFKGRVQPDESVDWLHTVERVFNFKEVSDERKVKLVALKHDCFLKLYNLKQKELSTEDYTVEFDHLMIKCDVVEPEKQIIAHYLKGLRVDISNILELQPYWSYSDVCKLTVKIEKQQKEARDAHYPNRRIISLVEEECEEDYKPESENEVVCTSHGKVCDIIIDGGSFENMVSLNMVEKLQLKTQDHPHPYHLTWLDKKKEFKVSKRCLVQFSIGEKYKDEVVCDVVPMDACHLLLGRPWQYDRKTVHDGYKNTYTFYKDGLRIILAPSKMVSSPIPPKGEGNTFLSKSAMFREVRDVKKCYALVTFEENKVTPEHPSIVQPLLNEFARNATSMKSCNVKAEELMAKGYLRESKSTCAVPALLVPKKYDQLYGVAVFSRINLRSGGLPSIRLESFIGKFVAVYFDDILVYSKDKDQHVTQAPILSLPNFDKLFEVECDASNVGIGAVLSQENRPIAFFSEKLSDSRQKYSTYDNEFYAIVRALDHWSQYLLSKPFVLYSDHEALKFINGQHKLDRRRALWVEFLQAYIFVIKHKAECSKRPYKQFLLQDGFLFKKNSVCIPHCSLREAILIEAYSSNLGGHFGRNKTLALIQRNFYWPKMERDVIRYVKRCGTCHMAKSWAQNTGLYTPLPVAEAPWQDVNIDFIVGLPRTQRHKDSVMVVDRFSKMAYFIACSKTIDVTHISDLYFREIVRLHGIPLTITSDRDPKFMSHFLRTLWRKLGTQHQFSTTAHPQTDGQTEVVNRSLGSMLRCYVGKNIRQWDLLLPQIEFAYNHSRN</sequence>
<evidence type="ECO:0000256" key="1">
    <source>
        <dbReference type="ARBA" id="ARBA00022679"/>
    </source>
</evidence>
<keyword evidence="3" id="KW-0540">Nuclease</keyword>
<evidence type="ECO:0000313" key="10">
    <source>
        <dbReference type="Proteomes" id="UP001151760"/>
    </source>
</evidence>
<evidence type="ECO:0000256" key="5">
    <source>
        <dbReference type="ARBA" id="ARBA00022801"/>
    </source>
</evidence>
<gene>
    <name evidence="9" type="ORF">Tco_0629418</name>
</gene>
<dbReference type="CDD" id="cd00303">
    <property type="entry name" value="retropepsin_like"/>
    <property type="match status" value="1"/>
</dbReference>
<dbReference type="PANTHER" id="PTHR35046:SF26">
    <property type="entry name" value="RNA-DIRECTED DNA POLYMERASE"/>
    <property type="match status" value="1"/>
</dbReference>
<name>A0ABQ4WTR8_9ASTR</name>
<dbReference type="PANTHER" id="PTHR35046">
    <property type="entry name" value="ZINC KNUCKLE (CCHC-TYPE) FAMILY PROTEIN"/>
    <property type="match status" value="1"/>
</dbReference>
<evidence type="ECO:0000313" key="9">
    <source>
        <dbReference type="EMBL" id="GJS56056.1"/>
    </source>
</evidence>
<evidence type="ECO:0000256" key="2">
    <source>
        <dbReference type="ARBA" id="ARBA00022695"/>
    </source>
</evidence>
<evidence type="ECO:0000256" key="6">
    <source>
        <dbReference type="ARBA" id="ARBA00022918"/>
    </source>
</evidence>
<keyword evidence="5" id="KW-0378">Hydrolase</keyword>
<organism evidence="9 10">
    <name type="scientific">Tanacetum coccineum</name>
    <dbReference type="NCBI Taxonomy" id="301880"/>
    <lineage>
        <taxon>Eukaryota</taxon>
        <taxon>Viridiplantae</taxon>
        <taxon>Streptophyta</taxon>
        <taxon>Embryophyta</taxon>
        <taxon>Tracheophyta</taxon>
        <taxon>Spermatophyta</taxon>
        <taxon>Magnoliopsida</taxon>
        <taxon>eudicotyledons</taxon>
        <taxon>Gunneridae</taxon>
        <taxon>Pentapetalae</taxon>
        <taxon>asterids</taxon>
        <taxon>campanulids</taxon>
        <taxon>Asterales</taxon>
        <taxon>Asteraceae</taxon>
        <taxon>Asteroideae</taxon>
        <taxon>Anthemideae</taxon>
        <taxon>Anthemidinae</taxon>
        <taxon>Tanacetum</taxon>
    </lineage>
</organism>
<reference evidence="9" key="2">
    <citation type="submission" date="2022-01" db="EMBL/GenBank/DDBJ databases">
        <authorList>
            <person name="Yamashiro T."/>
            <person name="Shiraishi A."/>
            <person name="Satake H."/>
            <person name="Nakayama K."/>
        </authorList>
    </citation>
    <scope>NUCLEOTIDE SEQUENCE</scope>
</reference>
<keyword evidence="6 9" id="KW-0695">RNA-directed DNA polymerase</keyword>
<dbReference type="Gene3D" id="3.30.420.10">
    <property type="entry name" value="Ribonuclease H-like superfamily/Ribonuclease H"/>
    <property type="match status" value="1"/>
</dbReference>
<dbReference type="PROSITE" id="PS50994">
    <property type="entry name" value="INTEGRASE"/>
    <property type="match status" value="1"/>
</dbReference>
<protein>
    <submittedName>
        <fullName evidence="9">Reverse transcriptase domain-containing protein</fullName>
    </submittedName>
</protein>
<dbReference type="SUPFAM" id="SSF53098">
    <property type="entry name" value="Ribonuclease H-like"/>
    <property type="match status" value="1"/>
</dbReference>
<dbReference type="CDD" id="cd09274">
    <property type="entry name" value="RNase_HI_RT_Ty3"/>
    <property type="match status" value="1"/>
</dbReference>
<dbReference type="InterPro" id="IPR036397">
    <property type="entry name" value="RNaseH_sf"/>
</dbReference>
<dbReference type="InterPro" id="IPR021109">
    <property type="entry name" value="Peptidase_aspartic_dom_sf"/>
</dbReference>
<dbReference type="Gene3D" id="1.10.340.70">
    <property type="match status" value="1"/>
</dbReference>
<evidence type="ECO:0000256" key="4">
    <source>
        <dbReference type="ARBA" id="ARBA00022759"/>
    </source>
</evidence>
<reference evidence="9" key="1">
    <citation type="journal article" date="2022" name="Int. J. Mol. Sci.">
        <title>Draft Genome of Tanacetum Coccineum: Genomic Comparison of Closely Related Tanacetum-Family Plants.</title>
        <authorList>
            <person name="Yamashiro T."/>
            <person name="Shiraishi A."/>
            <person name="Nakayama K."/>
            <person name="Satake H."/>
        </authorList>
    </citation>
    <scope>NUCLEOTIDE SEQUENCE</scope>
</reference>
<accession>A0ABQ4WTR8</accession>
<dbReference type="InterPro" id="IPR041373">
    <property type="entry name" value="RT_RNaseH"/>
</dbReference>
<dbReference type="SUPFAM" id="SSF56672">
    <property type="entry name" value="DNA/RNA polymerases"/>
    <property type="match status" value="1"/>
</dbReference>
<feature type="domain" description="Integrase catalytic" evidence="8">
    <location>
        <begin position="707"/>
        <end position="851"/>
    </location>
</feature>
<dbReference type="Pfam" id="PF17921">
    <property type="entry name" value="Integrase_H2C2"/>
    <property type="match status" value="1"/>
</dbReference>
<dbReference type="Gene3D" id="2.40.70.10">
    <property type="entry name" value="Acid Proteases"/>
    <property type="match status" value="1"/>
</dbReference>
<dbReference type="InterPro" id="IPR012337">
    <property type="entry name" value="RNaseH-like_sf"/>
</dbReference>
<dbReference type="EMBL" id="BQNB010008910">
    <property type="protein sequence ID" value="GJS56056.1"/>
    <property type="molecule type" value="Genomic_DNA"/>
</dbReference>
<proteinExistence type="predicted"/>
<dbReference type="InterPro" id="IPR043502">
    <property type="entry name" value="DNA/RNA_pol_sf"/>
</dbReference>
<keyword evidence="4" id="KW-0255">Endonuclease</keyword>
<keyword evidence="1" id="KW-0808">Transferase</keyword>
<dbReference type="GO" id="GO:0003964">
    <property type="term" value="F:RNA-directed DNA polymerase activity"/>
    <property type="evidence" value="ECO:0007669"/>
    <property type="project" value="UniProtKB-KW"/>
</dbReference>
<dbReference type="Proteomes" id="UP001151760">
    <property type="component" value="Unassembled WGS sequence"/>
</dbReference>
<keyword evidence="2" id="KW-0548">Nucleotidyltransferase</keyword>
<evidence type="ECO:0000259" key="8">
    <source>
        <dbReference type="PROSITE" id="PS50994"/>
    </source>
</evidence>
<feature type="region of interest" description="Disordered" evidence="7">
    <location>
        <begin position="47"/>
        <end position="68"/>
    </location>
</feature>
<dbReference type="InterPro" id="IPR041588">
    <property type="entry name" value="Integrase_H2C2"/>
</dbReference>
<dbReference type="Gene3D" id="3.10.20.370">
    <property type="match status" value="1"/>
</dbReference>
<evidence type="ECO:0000256" key="7">
    <source>
        <dbReference type="SAM" id="MobiDB-lite"/>
    </source>
</evidence>
<dbReference type="InterPro" id="IPR001584">
    <property type="entry name" value="Integrase_cat-core"/>
</dbReference>
<evidence type="ECO:0000256" key="3">
    <source>
        <dbReference type="ARBA" id="ARBA00022722"/>
    </source>
</evidence>
<dbReference type="Pfam" id="PF17917">
    <property type="entry name" value="RT_RNaseH"/>
    <property type="match status" value="1"/>
</dbReference>
<keyword evidence="10" id="KW-1185">Reference proteome</keyword>